<feature type="compositionally biased region" description="Basic and acidic residues" evidence="1">
    <location>
        <begin position="56"/>
        <end position="77"/>
    </location>
</feature>
<reference evidence="3" key="1">
    <citation type="journal article" date="2011" name="Genome Biol.">
        <title>Comparative and functional genomics provide insights into the pathogenicity of dermatophytic fungi.</title>
        <authorList>
            <person name="Burmester A."/>
            <person name="Shelest E."/>
            <person name="Gloeckner G."/>
            <person name="Heddergott C."/>
            <person name="Schindler S."/>
            <person name="Staib P."/>
            <person name="Heidel A."/>
            <person name="Felder M."/>
            <person name="Petzold A."/>
            <person name="Szafranski K."/>
            <person name="Feuermann M."/>
            <person name="Pedruzzi I."/>
            <person name="Priebe S."/>
            <person name="Groth M."/>
            <person name="Winkler R."/>
            <person name="Li W."/>
            <person name="Kniemeyer O."/>
            <person name="Schroeckh V."/>
            <person name="Hertweck C."/>
            <person name="Hube B."/>
            <person name="White T.C."/>
            <person name="Platzer M."/>
            <person name="Guthke R."/>
            <person name="Heitman J."/>
            <person name="Woestemeyer J."/>
            <person name="Zipfel P.F."/>
            <person name="Monod M."/>
            <person name="Brakhage A.A."/>
        </authorList>
    </citation>
    <scope>NUCLEOTIDE SEQUENCE [LARGE SCALE GENOMIC DNA]</scope>
    <source>
        <strain evidence="3">ATCC MYA-4681 / CBS 112371</strain>
    </source>
</reference>
<dbReference type="EMBL" id="ABSU01000006">
    <property type="protein sequence ID" value="EFE34313.1"/>
    <property type="molecule type" value="Genomic_DNA"/>
</dbReference>
<keyword evidence="3" id="KW-1185">Reference proteome</keyword>
<evidence type="ECO:0000313" key="3">
    <source>
        <dbReference type="Proteomes" id="UP000008866"/>
    </source>
</evidence>
<dbReference type="HOGENOM" id="CLU_2637603_0_0_1"/>
<gene>
    <name evidence="2" type="ORF">ARB_06713</name>
</gene>
<evidence type="ECO:0000256" key="1">
    <source>
        <dbReference type="SAM" id="MobiDB-lite"/>
    </source>
</evidence>
<protein>
    <submittedName>
        <fullName evidence="2">Uncharacterized protein</fullName>
    </submittedName>
</protein>
<organism evidence="2 3">
    <name type="scientific">Arthroderma benhamiae (strain ATCC MYA-4681 / CBS 112371)</name>
    <name type="common">Trichophyton mentagrophytes</name>
    <dbReference type="NCBI Taxonomy" id="663331"/>
    <lineage>
        <taxon>Eukaryota</taxon>
        <taxon>Fungi</taxon>
        <taxon>Dikarya</taxon>
        <taxon>Ascomycota</taxon>
        <taxon>Pezizomycotina</taxon>
        <taxon>Eurotiomycetes</taxon>
        <taxon>Eurotiomycetidae</taxon>
        <taxon>Onygenales</taxon>
        <taxon>Arthrodermataceae</taxon>
        <taxon>Trichophyton</taxon>
    </lineage>
</organism>
<dbReference type="RefSeq" id="XP_003014953.1">
    <property type="nucleotide sequence ID" value="XM_003014907.1"/>
</dbReference>
<dbReference type="Proteomes" id="UP000008866">
    <property type="component" value="Unassembled WGS sequence"/>
</dbReference>
<dbReference type="AlphaFoldDB" id="D4ARH0"/>
<dbReference type="KEGG" id="abe:ARB_06713"/>
<proteinExistence type="predicted"/>
<feature type="compositionally biased region" description="Basic and acidic residues" evidence="1">
    <location>
        <begin position="14"/>
        <end position="46"/>
    </location>
</feature>
<sequence>MTPGTKGESWSESAGKESGHGRDARKCDGQKEKDKEIKKGREQALRERRRRRERRKKEEEKRPNGDRRDEAEEEKKS</sequence>
<name>D4ARH0_ARTBC</name>
<dbReference type="GeneID" id="9520676"/>
<accession>D4ARH0</accession>
<comment type="caution">
    <text evidence="2">The sequence shown here is derived from an EMBL/GenBank/DDBJ whole genome shotgun (WGS) entry which is preliminary data.</text>
</comment>
<feature type="region of interest" description="Disordered" evidence="1">
    <location>
        <begin position="1"/>
        <end position="77"/>
    </location>
</feature>
<evidence type="ECO:0000313" key="2">
    <source>
        <dbReference type="EMBL" id="EFE34313.1"/>
    </source>
</evidence>